<dbReference type="EMBL" id="JAWQEG010000638">
    <property type="protein sequence ID" value="KAK3887324.1"/>
    <property type="molecule type" value="Genomic_DNA"/>
</dbReference>
<sequence length="99" mass="11523">MIKDLKDFARDHSRVVFSPTKETFNGDSRSLKEIKRKIDEGQERYKVSYDEVLSKPPCVLQESLRTTEDIKLFMKNLRNTITTLGDFNMALKIRIAALE</sequence>
<organism evidence="1 2">
    <name type="scientific">Petrolisthes cinctipes</name>
    <name type="common">Flat porcelain crab</name>
    <dbReference type="NCBI Taxonomy" id="88211"/>
    <lineage>
        <taxon>Eukaryota</taxon>
        <taxon>Metazoa</taxon>
        <taxon>Ecdysozoa</taxon>
        <taxon>Arthropoda</taxon>
        <taxon>Crustacea</taxon>
        <taxon>Multicrustacea</taxon>
        <taxon>Malacostraca</taxon>
        <taxon>Eumalacostraca</taxon>
        <taxon>Eucarida</taxon>
        <taxon>Decapoda</taxon>
        <taxon>Pleocyemata</taxon>
        <taxon>Anomura</taxon>
        <taxon>Galatheoidea</taxon>
        <taxon>Porcellanidae</taxon>
        <taxon>Petrolisthes</taxon>
    </lineage>
</organism>
<accession>A0AAE1G6E4</accession>
<reference evidence="1" key="1">
    <citation type="submission" date="2023-10" db="EMBL/GenBank/DDBJ databases">
        <title>Genome assemblies of two species of porcelain crab, Petrolisthes cinctipes and Petrolisthes manimaculis (Anomura: Porcellanidae).</title>
        <authorList>
            <person name="Angst P."/>
        </authorList>
    </citation>
    <scope>NUCLEOTIDE SEQUENCE</scope>
    <source>
        <strain evidence="1">PB745_01</strain>
        <tissue evidence="1">Gill</tissue>
    </source>
</reference>
<keyword evidence="2" id="KW-1185">Reference proteome</keyword>
<dbReference type="Proteomes" id="UP001286313">
    <property type="component" value="Unassembled WGS sequence"/>
</dbReference>
<comment type="caution">
    <text evidence="1">The sequence shown here is derived from an EMBL/GenBank/DDBJ whole genome shotgun (WGS) entry which is preliminary data.</text>
</comment>
<evidence type="ECO:0000313" key="2">
    <source>
        <dbReference type="Proteomes" id="UP001286313"/>
    </source>
</evidence>
<protein>
    <submittedName>
        <fullName evidence="1">Uncharacterized protein</fullName>
    </submittedName>
</protein>
<proteinExistence type="predicted"/>
<gene>
    <name evidence="1" type="ORF">Pcinc_008588</name>
</gene>
<evidence type="ECO:0000313" key="1">
    <source>
        <dbReference type="EMBL" id="KAK3887324.1"/>
    </source>
</evidence>
<name>A0AAE1G6E4_PETCI</name>
<dbReference type="AlphaFoldDB" id="A0AAE1G6E4"/>